<feature type="domain" description="CRC" evidence="2">
    <location>
        <begin position="158"/>
        <end position="213"/>
    </location>
</feature>
<name>A0A915JFR5_ROMCU</name>
<proteinExistence type="predicted"/>
<evidence type="ECO:0000256" key="1">
    <source>
        <dbReference type="SAM" id="MobiDB-lite"/>
    </source>
</evidence>
<feature type="region of interest" description="Disordered" evidence="1">
    <location>
        <begin position="1"/>
        <end position="34"/>
    </location>
</feature>
<protein>
    <submittedName>
        <fullName evidence="4">CRC domain-containing protein</fullName>
    </submittedName>
</protein>
<keyword evidence="3" id="KW-1185">Reference proteome</keyword>
<dbReference type="AlphaFoldDB" id="A0A915JFR5"/>
<dbReference type="Proteomes" id="UP000887565">
    <property type="component" value="Unplaced"/>
</dbReference>
<dbReference type="InterPro" id="IPR005172">
    <property type="entry name" value="CRC"/>
</dbReference>
<evidence type="ECO:0000313" key="3">
    <source>
        <dbReference type="Proteomes" id="UP000887565"/>
    </source>
</evidence>
<evidence type="ECO:0000259" key="2">
    <source>
        <dbReference type="PROSITE" id="PS51634"/>
    </source>
</evidence>
<dbReference type="WBParaSite" id="nRc.2.0.1.t25336-RA">
    <property type="protein sequence ID" value="nRc.2.0.1.t25336-RA"/>
    <property type="gene ID" value="nRc.2.0.1.g25336"/>
</dbReference>
<dbReference type="PROSITE" id="PS51634">
    <property type="entry name" value="CRC"/>
    <property type="match status" value="1"/>
</dbReference>
<sequence>ELSKAKVRGGAHGKYFQHVSSTRKRKSSDRKKIESGLIKVNNNGEDDHVKRSRSSRVIKRPARFGSFANPDNLTAFIDDSVTEGNVDDGTSSTENHSPGTAMVLAYIDDDAADEDYRETPIHKQKTRMFTFNEAPIVSKMNDVNDEEQAPLKKKSKSNAGSCNCKKGRCASHLCGCVKRNSLCVDSCTCSSNLCENRTMKSVGIKVENENMAT</sequence>
<reference evidence="4" key="1">
    <citation type="submission" date="2022-11" db="UniProtKB">
        <authorList>
            <consortium name="WormBaseParasite"/>
        </authorList>
    </citation>
    <scope>IDENTIFICATION</scope>
</reference>
<evidence type="ECO:0000313" key="4">
    <source>
        <dbReference type="WBParaSite" id="nRc.2.0.1.t25336-RA"/>
    </source>
</evidence>
<accession>A0A915JFR5</accession>
<feature type="compositionally biased region" description="Basic residues" evidence="1">
    <location>
        <begin position="1"/>
        <end position="11"/>
    </location>
</feature>
<organism evidence="3 4">
    <name type="scientific">Romanomermis culicivorax</name>
    <name type="common">Nematode worm</name>
    <dbReference type="NCBI Taxonomy" id="13658"/>
    <lineage>
        <taxon>Eukaryota</taxon>
        <taxon>Metazoa</taxon>
        <taxon>Ecdysozoa</taxon>
        <taxon>Nematoda</taxon>
        <taxon>Enoplea</taxon>
        <taxon>Dorylaimia</taxon>
        <taxon>Mermithida</taxon>
        <taxon>Mermithoidea</taxon>
        <taxon>Mermithidae</taxon>
        <taxon>Romanomermis</taxon>
    </lineage>
</organism>